<dbReference type="Proteomes" id="UP000525686">
    <property type="component" value="Unassembled WGS sequence"/>
</dbReference>
<dbReference type="EMBL" id="JABJWZ010000031">
    <property type="protein sequence ID" value="MBB1252916.1"/>
    <property type="molecule type" value="Genomic_DNA"/>
</dbReference>
<protein>
    <submittedName>
        <fullName evidence="1">Uncharacterized protein</fullName>
    </submittedName>
</protein>
<organism evidence="1 2">
    <name type="scientific">Streptomyces alkaliterrae</name>
    <dbReference type="NCBI Taxonomy" id="2213162"/>
    <lineage>
        <taxon>Bacteria</taxon>
        <taxon>Bacillati</taxon>
        <taxon>Actinomycetota</taxon>
        <taxon>Actinomycetes</taxon>
        <taxon>Kitasatosporales</taxon>
        <taxon>Streptomycetaceae</taxon>
        <taxon>Streptomyces</taxon>
    </lineage>
</organism>
<dbReference type="RefSeq" id="WP_181353708.1">
    <property type="nucleotide sequence ID" value="NZ_JABJWZ010000031.1"/>
</dbReference>
<accession>A0A7W3WID7</accession>
<name>A0A7W3WID7_9ACTN</name>
<proteinExistence type="predicted"/>
<evidence type="ECO:0000313" key="1">
    <source>
        <dbReference type="EMBL" id="MBB1252916.1"/>
    </source>
</evidence>
<reference evidence="2" key="1">
    <citation type="submission" date="2020-05" db="EMBL/GenBank/DDBJ databases">
        <title>Classification of alakaliphilic streptomycetes isolated from an alkaline soil next to Lonar Crater, India and a proposal for the recognition of Streptomyces alkaliterrae sp. nov.</title>
        <authorList>
            <person name="Golinska P."/>
        </authorList>
    </citation>
    <scope>NUCLEOTIDE SEQUENCE [LARGE SCALE GENOMIC DNA]</scope>
    <source>
        <strain evidence="2">OF3</strain>
    </source>
</reference>
<dbReference type="AlphaFoldDB" id="A0A7W3WID7"/>
<comment type="caution">
    <text evidence="1">The sequence shown here is derived from an EMBL/GenBank/DDBJ whole genome shotgun (WGS) entry which is preliminary data.</text>
</comment>
<gene>
    <name evidence="1" type="ORF">H3146_05980</name>
</gene>
<sequence length="66" mass="6949">MSLFNRKTAETLDAAAKKLNHAGKRVGGERGGRVGDAIATAALGPLRRRCDASCTHNDCTHEDGAQ</sequence>
<evidence type="ECO:0000313" key="2">
    <source>
        <dbReference type="Proteomes" id="UP000525686"/>
    </source>
</evidence>